<proteinExistence type="predicted"/>
<accession>A0A8S5Q3I3</accession>
<evidence type="ECO:0000313" key="1">
    <source>
        <dbReference type="EMBL" id="DAE13229.1"/>
    </source>
</evidence>
<organism evidence="1">
    <name type="scientific">Siphoviridae sp. ctLqe90</name>
    <dbReference type="NCBI Taxonomy" id="2825456"/>
    <lineage>
        <taxon>Viruses</taxon>
        <taxon>Duplodnaviria</taxon>
        <taxon>Heunggongvirae</taxon>
        <taxon>Uroviricota</taxon>
        <taxon>Caudoviricetes</taxon>
    </lineage>
</organism>
<reference evidence="1" key="1">
    <citation type="journal article" date="2021" name="Proc. Natl. Acad. Sci. U.S.A.">
        <title>A Catalog of Tens of Thousands of Viruses from Human Metagenomes Reveals Hidden Associations with Chronic Diseases.</title>
        <authorList>
            <person name="Tisza M.J."/>
            <person name="Buck C.B."/>
        </authorList>
    </citation>
    <scope>NUCLEOTIDE SEQUENCE</scope>
    <source>
        <strain evidence="1">CtLqe90</strain>
    </source>
</reference>
<protein>
    <submittedName>
        <fullName evidence="1">Uncharacterized protein</fullName>
    </submittedName>
</protein>
<name>A0A8S5Q3I3_9CAUD</name>
<dbReference type="EMBL" id="BK015564">
    <property type="protein sequence ID" value="DAE13229.1"/>
    <property type="molecule type" value="Genomic_DNA"/>
</dbReference>
<sequence>MNLCIKEYNITKSPQHLILYKVEKVRQPESELTD</sequence>